<dbReference type="Proteomes" id="UP000006671">
    <property type="component" value="Unassembled WGS sequence"/>
</dbReference>
<proteinExistence type="predicted"/>
<name>D2VQA6_NAEGR</name>
<keyword evidence="2" id="KW-1185">Reference proteome</keyword>
<gene>
    <name evidence="1" type="ORF">NAEGRDRAFT_51370</name>
</gene>
<reference evidence="1 2" key="1">
    <citation type="journal article" date="2010" name="Cell">
        <title>The genome of Naegleria gruberi illuminates early eukaryotic versatility.</title>
        <authorList>
            <person name="Fritz-Laylin L.K."/>
            <person name="Prochnik S.E."/>
            <person name="Ginger M.L."/>
            <person name="Dacks J.B."/>
            <person name="Carpenter M.L."/>
            <person name="Field M.C."/>
            <person name="Kuo A."/>
            <person name="Paredez A."/>
            <person name="Chapman J."/>
            <person name="Pham J."/>
            <person name="Shu S."/>
            <person name="Neupane R."/>
            <person name="Cipriano M."/>
            <person name="Mancuso J."/>
            <person name="Tu H."/>
            <person name="Salamov A."/>
            <person name="Lindquist E."/>
            <person name="Shapiro H."/>
            <person name="Lucas S."/>
            <person name="Grigoriev I.V."/>
            <person name="Cande W.Z."/>
            <person name="Fulton C."/>
            <person name="Rokhsar D.S."/>
            <person name="Dawson S.C."/>
        </authorList>
    </citation>
    <scope>NUCLEOTIDE SEQUENCE [LARGE SCALE GENOMIC DNA]</scope>
    <source>
        <strain evidence="1 2">NEG-M</strain>
    </source>
</reference>
<sequence length="492" mass="57953">MSAFDLLDDEELINLHNFKKNKQTKNKKKSTPIAKLKPQETEFTKIHLTEVWHVILQYLDLKSLYTSILLVDKKVYEIVNTIEFQRFILSRDFVDIFSGENETDHAALYKNMRFQGSLERILESNDPTNIFKFRTAINNDNNNRKKKKKATDELLPSIVDSQQVFENLYMEFLNKRTKFINRNMKLRTLIRGKAYIGTRSEIEFDAYKRGKMKLFKAAVNASEQEPRIVLLEGENIMTSKHKLCDRLKKVGYSVQLMTPHNNTLFSRELLHNTVDAEELFSTSIVHHFLMNYFGQLNKFLEKPETYFEKIKNGVVFVDISPIYPLIYDPNIESEVKNPNNKVGSLFHHTLQVMKEKKVLVMQLSADRHESAYRLGNHKHFYTEDWTDYKTQQIEFDPTNIHAKNRMVEPLSSSQYNGKFHYFNGKYMKNEFEIVDYSYNKFPELAETFYKPNNIEYRPLDTTDTQQACCLLLENELGIKFKLPFTIPPTKSN</sequence>
<dbReference type="EMBL" id="GG738888">
    <property type="protein sequence ID" value="EFC41077.1"/>
    <property type="molecule type" value="Genomic_DNA"/>
</dbReference>
<evidence type="ECO:0000313" key="2">
    <source>
        <dbReference type="Proteomes" id="UP000006671"/>
    </source>
</evidence>
<accession>D2VQA6</accession>
<dbReference type="RefSeq" id="XP_002673821.1">
    <property type="nucleotide sequence ID" value="XM_002673775.1"/>
</dbReference>
<dbReference type="AlphaFoldDB" id="D2VQA6"/>
<dbReference type="InParanoid" id="D2VQA6"/>
<dbReference type="VEuPathDB" id="AmoebaDB:NAEGRDRAFT_51370"/>
<dbReference type="KEGG" id="ngr:NAEGRDRAFT_51370"/>
<protein>
    <submittedName>
        <fullName evidence="1">Predicted protein</fullName>
    </submittedName>
</protein>
<evidence type="ECO:0000313" key="1">
    <source>
        <dbReference type="EMBL" id="EFC41077.1"/>
    </source>
</evidence>
<organism evidence="2">
    <name type="scientific">Naegleria gruberi</name>
    <name type="common">Amoeba</name>
    <dbReference type="NCBI Taxonomy" id="5762"/>
    <lineage>
        <taxon>Eukaryota</taxon>
        <taxon>Discoba</taxon>
        <taxon>Heterolobosea</taxon>
        <taxon>Tetramitia</taxon>
        <taxon>Eutetramitia</taxon>
        <taxon>Vahlkampfiidae</taxon>
        <taxon>Naegleria</taxon>
    </lineage>
</organism>
<dbReference type="GeneID" id="8855947"/>
<dbReference type="OrthoDB" id="10249278at2759"/>